<comment type="subunit">
    <text evidence="4">Part of a tri-snRNP complex.</text>
</comment>
<accession>A0A1I8EQX5</accession>
<dbReference type="PANTHER" id="PTHR31077">
    <property type="entry name" value="U4/U6.U5 SMALL NUCLEAR RIBONUCLEOPROTEIN 27 KDA PROTEIN"/>
    <property type="match status" value="1"/>
</dbReference>
<comment type="similarity">
    <text evidence="3">Belongs to the SNUT3 family.</text>
</comment>
<dbReference type="InterPro" id="IPR013957">
    <property type="entry name" value="SNRNP27"/>
</dbReference>
<dbReference type="GO" id="GO:0071011">
    <property type="term" value="C:precatalytic spliceosome"/>
    <property type="evidence" value="ECO:0007669"/>
    <property type="project" value="TreeGrafter"/>
</dbReference>
<keyword evidence="7" id="KW-0508">mRNA splicing</keyword>
<evidence type="ECO:0000259" key="11">
    <source>
        <dbReference type="Pfam" id="PF08648"/>
    </source>
</evidence>
<dbReference type="Pfam" id="PF08648">
    <property type="entry name" value="SNRNP27"/>
    <property type="match status" value="1"/>
</dbReference>
<keyword evidence="6" id="KW-0507">mRNA processing</keyword>
<evidence type="ECO:0000256" key="1">
    <source>
        <dbReference type="ARBA" id="ARBA00003632"/>
    </source>
</evidence>
<evidence type="ECO:0000256" key="2">
    <source>
        <dbReference type="ARBA" id="ARBA00004123"/>
    </source>
</evidence>
<evidence type="ECO:0000256" key="7">
    <source>
        <dbReference type="ARBA" id="ARBA00023187"/>
    </source>
</evidence>
<evidence type="ECO:0000313" key="12">
    <source>
        <dbReference type="WBParaSite" id="maker-PairedContig_4176-snap-gene-1.8-mRNA-1"/>
    </source>
</evidence>
<evidence type="ECO:0000256" key="4">
    <source>
        <dbReference type="ARBA" id="ARBA00011825"/>
    </source>
</evidence>
<evidence type="ECO:0000256" key="8">
    <source>
        <dbReference type="ARBA" id="ARBA00023242"/>
    </source>
</evidence>
<organism evidence="12">
    <name type="scientific">Wuchereria bancrofti</name>
    <dbReference type="NCBI Taxonomy" id="6293"/>
    <lineage>
        <taxon>Eukaryota</taxon>
        <taxon>Metazoa</taxon>
        <taxon>Ecdysozoa</taxon>
        <taxon>Nematoda</taxon>
        <taxon>Chromadorea</taxon>
        <taxon>Rhabditida</taxon>
        <taxon>Spirurina</taxon>
        <taxon>Spiruromorpha</taxon>
        <taxon>Filarioidea</taxon>
        <taxon>Onchocercidae</taxon>
        <taxon>Wuchereria</taxon>
    </lineage>
</organism>
<feature type="region of interest" description="Disordered" evidence="10">
    <location>
        <begin position="133"/>
        <end position="177"/>
    </location>
</feature>
<proteinExistence type="inferred from homology"/>
<sequence length="238" mass="28549">MKKARRFVEHINFPCCIKIDFIGFHFKTRNYLETCQPFAIEHLQNAADLTTRQITTDYDRSTLLILTHWLKWYENEAEAEYSSYCFVERERERRRRSRSRSAGRTRIGDKDRSRRRSQGFFIAFITIGERRRSRSPVDRRRSRSRSRERVDERRRYGNEERSRRDREKEKQTKDVGVDSLKGLDKDMLKLMGFAGFDTTKNKKVPGNVDGVVSINKPRRYRQYMNRKGGFNRPLDYVA</sequence>
<evidence type="ECO:0000256" key="6">
    <source>
        <dbReference type="ARBA" id="ARBA00022664"/>
    </source>
</evidence>
<comment type="subcellular location">
    <subcellularLocation>
        <location evidence="2">Nucleus</location>
    </subcellularLocation>
</comment>
<dbReference type="GO" id="GO:0006397">
    <property type="term" value="P:mRNA processing"/>
    <property type="evidence" value="ECO:0007669"/>
    <property type="project" value="UniProtKB-KW"/>
</dbReference>
<dbReference type="GO" id="GO:0008380">
    <property type="term" value="P:RNA splicing"/>
    <property type="evidence" value="ECO:0007669"/>
    <property type="project" value="UniProtKB-KW"/>
</dbReference>
<comment type="function">
    <text evidence="1">May play a role in mRNA splicing.</text>
</comment>
<keyword evidence="8" id="KW-0539">Nucleus</keyword>
<dbReference type="PANTHER" id="PTHR31077:SF1">
    <property type="entry name" value="U4_U6.U5 SMALL NUCLEAR RIBONUCLEOPROTEIN 27 KDA PROTEIN"/>
    <property type="match status" value="1"/>
</dbReference>
<dbReference type="AlphaFoldDB" id="A0A1I8EQX5"/>
<reference evidence="12" key="1">
    <citation type="submission" date="2016-11" db="UniProtKB">
        <authorList>
            <consortium name="WormBaseParasite"/>
        </authorList>
    </citation>
    <scope>IDENTIFICATION</scope>
    <source>
        <strain evidence="12">pt0022</strain>
    </source>
</reference>
<feature type="compositionally biased region" description="Basic and acidic residues" evidence="10">
    <location>
        <begin position="135"/>
        <end position="177"/>
    </location>
</feature>
<protein>
    <recommendedName>
        <fullName evidence="5">U4/U6.U5 small nuclear ribonucleoprotein 27 kDa protein</fullName>
    </recommendedName>
    <alternativeName>
        <fullName evidence="9">U4/U6.U5 tri-snRNP-associated protein 3</fullName>
    </alternativeName>
</protein>
<feature type="domain" description="U4/U6.U5 small nuclear ribonucleoprotein 27kDa protein" evidence="11">
    <location>
        <begin position="184"/>
        <end position="236"/>
    </location>
</feature>
<evidence type="ECO:0000256" key="5">
    <source>
        <dbReference type="ARBA" id="ARBA00014357"/>
    </source>
</evidence>
<dbReference type="STRING" id="6293.A0A1I8EQX5"/>
<name>A0A1I8EQX5_WUCBA</name>
<dbReference type="WBParaSite" id="maker-PairedContig_4176-snap-gene-1.8-mRNA-1">
    <property type="protein sequence ID" value="maker-PairedContig_4176-snap-gene-1.8-mRNA-1"/>
    <property type="gene ID" value="maker-PairedContig_4176-snap-gene-1.8"/>
</dbReference>
<evidence type="ECO:0000256" key="10">
    <source>
        <dbReference type="SAM" id="MobiDB-lite"/>
    </source>
</evidence>
<evidence type="ECO:0000256" key="9">
    <source>
        <dbReference type="ARBA" id="ARBA00031864"/>
    </source>
</evidence>
<evidence type="ECO:0000256" key="3">
    <source>
        <dbReference type="ARBA" id="ARBA00008218"/>
    </source>
</evidence>